<protein>
    <submittedName>
        <fullName evidence="1">Uncharacterized protein</fullName>
    </submittedName>
</protein>
<comment type="caution">
    <text evidence="1">The sequence shown here is derived from an EMBL/GenBank/DDBJ whole genome shotgun (WGS) entry which is preliminary data.</text>
</comment>
<dbReference type="Proteomes" id="UP001303046">
    <property type="component" value="Unassembled WGS sequence"/>
</dbReference>
<dbReference type="EMBL" id="JAVFWL010000002">
    <property type="protein sequence ID" value="KAK6732904.1"/>
    <property type="molecule type" value="Genomic_DNA"/>
</dbReference>
<proteinExistence type="predicted"/>
<evidence type="ECO:0000313" key="1">
    <source>
        <dbReference type="EMBL" id="KAK6732904.1"/>
    </source>
</evidence>
<reference evidence="1 2" key="1">
    <citation type="submission" date="2023-08" db="EMBL/GenBank/DDBJ databases">
        <title>A Necator americanus chromosomal reference genome.</title>
        <authorList>
            <person name="Ilik V."/>
            <person name="Petrzelkova K.J."/>
            <person name="Pardy F."/>
            <person name="Fuh T."/>
            <person name="Niatou-Singa F.S."/>
            <person name="Gouil Q."/>
            <person name="Baker L."/>
            <person name="Ritchie M.E."/>
            <person name="Jex A.R."/>
            <person name="Gazzola D."/>
            <person name="Li H."/>
            <person name="Toshio Fujiwara R."/>
            <person name="Zhan B."/>
            <person name="Aroian R.V."/>
            <person name="Pafco B."/>
            <person name="Schwarz E.M."/>
        </authorList>
    </citation>
    <scope>NUCLEOTIDE SEQUENCE [LARGE SCALE GENOMIC DNA]</scope>
    <source>
        <strain evidence="1 2">Aroian</strain>
        <tissue evidence="1">Whole animal</tissue>
    </source>
</reference>
<accession>A0ABR1C2Y3</accession>
<name>A0ABR1C2Y3_NECAM</name>
<keyword evidence="2" id="KW-1185">Reference proteome</keyword>
<sequence>MMLIVAERLTEPHQCASVFMSSKLEDDQRGIEREHAHTRSVYTLNTIISCKDSNIVNFVQRQGVPPNSSATLDLILTYLWQCQPVITAKCV</sequence>
<gene>
    <name evidence="1" type="primary">Necator_chrII.g4756</name>
    <name evidence="1" type="ORF">RB195_016964</name>
</gene>
<organism evidence="1 2">
    <name type="scientific">Necator americanus</name>
    <name type="common">Human hookworm</name>
    <dbReference type="NCBI Taxonomy" id="51031"/>
    <lineage>
        <taxon>Eukaryota</taxon>
        <taxon>Metazoa</taxon>
        <taxon>Ecdysozoa</taxon>
        <taxon>Nematoda</taxon>
        <taxon>Chromadorea</taxon>
        <taxon>Rhabditida</taxon>
        <taxon>Rhabditina</taxon>
        <taxon>Rhabditomorpha</taxon>
        <taxon>Strongyloidea</taxon>
        <taxon>Ancylostomatidae</taxon>
        <taxon>Bunostominae</taxon>
        <taxon>Necator</taxon>
    </lineage>
</organism>
<evidence type="ECO:0000313" key="2">
    <source>
        <dbReference type="Proteomes" id="UP001303046"/>
    </source>
</evidence>